<dbReference type="OrthoDB" id="9801717at2"/>
<dbReference type="Gene3D" id="1.10.150.130">
    <property type="match status" value="1"/>
</dbReference>
<keyword evidence="3 5" id="KW-0238">DNA-binding</keyword>
<evidence type="ECO:0000256" key="1">
    <source>
        <dbReference type="ARBA" id="ARBA00008857"/>
    </source>
</evidence>
<comment type="caution">
    <text evidence="8">The sequence shown here is derived from an EMBL/GenBank/DDBJ whole genome shotgun (WGS) entry which is preliminary data.</text>
</comment>
<dbReference type="Gene3D" id="1.10.443.10">
    <property type="entry name" value="Intergrase catalytic core"/>
    <property type="match status" value="2"/>
</dbReference>
<evidence type="ECO:0000259" key="7">
    <source>
        <dbReference type="PROSITE" id="PS51900"/>
    </source>
</evidence>
<dbReference type="InterPro" id="IPR010998">
    <property type="entry name" value="Integrase_recombinase_N"/>
</dbReference>
<keyword evidence="2" id="KW-0229">DNA integration</keyword>
<dbReference type="Proteomes" id="UP000282985">
    <property type="component" value="Unassembled WGS sequence"/>
</dbReference>
<dbReference type="InterPro" id="IPR044068">
    <property type="entry name" value="CB"/>
</dbReference>
<dbReference type="PANTHER" id="PTHR30349">
    <property type="entry name" value="PHAGE INTEGRASE-RELATED"/>
    <property type="match status" value="1"/>
</dbReference>
<keyword evidence="4" id="KW-0233">DNA recombination</keyword>
<dbReference type="AlphaFoldDB" id="A0A434AX44"/>
<dbReference type="InterPro" id="IPR013762">
    <property type="entry name" value="Integrase-like_cat_sf"/>
</dbReference>
<dbReference type="GO" id="GO:0003677">
    <property type="term" value="F:DNA binding"/>
    <property type="evidence" value="ECO:0007669"/>
    <property type="project" value="UniProtKB-UniRule"/>
</dbReference>
<evidence type="ECO:0000256" key="4">
    <source>
        <dbReference type="ARBA" id="ARBA00023172"/>
    </source>
</evidence>
<dbReference type="EMBL" id="RJJX01000005">
    <property type="protein sequence ID" value="RUT78989.1"/>
    <property type="molecule type" value="Genomic_DNA"/>
</dbReference>
<name>A0A434AX44_9BACT</name>
<dbReference type="InterPro" id="IPR011010">
    <property type="entry name" value="DNA_brk_join_enz"/>
</dbReference>
<protein>
    <recommendedName>
        <fullName evidence="10">Integrase</fullName>
    </recommendedName>
</protein>
<dbReference type="Pfam" id="PF00589">
    <property type="entry name" value="Phage_integrase"/>
    <property type="match status" value="1"/>
</dbReference>
<dbReference type="SUPFAM" id="SSF56349">
    <property type="entry name" value="DNA breaking-rejoining enzymes"/>
    <property type="match status" value="1"/>
</dbReference>
<evidence type="ECO:0000256" key="5">
    <source>
        <dbReference type="PROSITE-ProRule" id="PRU01248"/>
    </source>
</evidence>
<evidence type="ECO:0000256" key="2">
    <source>
        <dbReference type="ARBA" id="ARBA00022908"/>
    </source>
</evidence>
<reference evidence="8 9" key="1">
    <citation type="submission" date="2018-11" db="EMBL/GenBank/DDBJ databases">
        <title>Parancylomarina longa gen. nov., sp. nov., isolated from sediments of southern Okinawa.</title>
        <authorList>
            <person name="Fu T."/>
        </authorList>
    </citation>
    <scope>NUCLEOTIDE SEQUENCE [LARGE SCALE GENOMIC DNA]</scope>
    <source>
        <strain evidence="8 9">T3-2 S1-C</strain>
    </source>
</reference>
<gene>
    <name evidence="8" type="ORF">DLK05_05780</name>
</gene>
<dbReference type="PANTHER" id="PTHR30349:SF41">
    <property type="entry name" value="INTEGRASE_RECOMBINASE PROTEIN MJ0367-RELATED"/>
    <property type="match status" value="1"/>
</dbReference>
<keyword evidence="9" id="KW-1185">Reference proteome</keyword>
<dbReference type="Pfam" id="PF13495">
    <property type="entry name" value="Phage_int_SAM_4"/>
    <property type="match status" value="1"/>
</dbReference>
<dbReference type="InterPro" id="IPR050090">
    <property type="entry name" value="Tyrosine_recombinase_XerCD"/>
</dbReference>
<dbReference type="GO" id="GO:0006310">
    <property type="term" value="P:DNA recombination"/>
    <property type="evidence" value="ECO:0007669"/>
    <property type="project" value="UniProtKB-KW"/>
</dbReference>
<comment type="similarity">
    <text evidence="1">Belongs to the 'phage' integrase family.</text>
</comment>
<dbReference type="RefSeq" id="WP_127343044.1">
    <property type="nucleotide sequence ID" value="NZ_RJJX01000005.1"/>
</dbReference>
<dbReference type="PROSITE" id="PS51898">
    <property type="entry name" value="TYR_RECOMBINASE"/>
    <property type="match status" value="1"/>
</dbReference>
<sequence length="278" mass="32235">MIAEMQIRNYSPRTISSYVSSLRSLSLFYNLSPDLLSLNQFKDYLSERVQVDKISNATINQAIGAWRILQCDILRRQWEDFKVKRPRREKKIPQVLSPQQVLSLLSSISNVKHYALVSLAYATGMRRNEVLQLCIKDIDSARNMIIVNRGKGNKQRQIPINNSLIKTLREYYKQYRPLKFLFEGYRVGLSYSATSFCRILQRACKKAKINKRVTPHTLRHSFATHMLERGLNLKQLQLILGHNAMKTTSIYLHVADMSSIKMPDLLQPNESCDETEPK</sequence>
<feature type="domain" description="Tyr recombinase" evidence="6">
    <location>
        <begin position="91"/>
        <end position="265"/>
    </location>
</feature>
<feature type="domain" description="Core-binding (CB)" evidence="7">
    <location>
        <begin position="1"/>
        <end position="74"/>
    </location>
</feature>
<dbReference type="InterPro" id="IPR002104">
    <property type="entry name" value="Integrase_catalytic"/>
</dbReference>
<dbReference type="PROSITE" id="PS51900">
    <property type="entry name" value="CB"/>
    <property type="match status" value="1"/>
</dbReference>
<evidence type="ECO:0000313" key="9">
    <source>
        <dbReference type="Proteomes" id="UP000282985"/>
    </source>
</evidence>
<dbReference type="GO" id="GO:0015074">
    <property type="term" value="P:DNA integration"/>
    <property type="evidence" value="ECO:0007669"/>
    <property type="project" value="UniProtKB-KW"/>
</dbReference>
<accession>A0A434AX44</accession>
<evidence type="ECO:0008006" key="10">
    <source>
        <dbReference type="Google" id="ProtNLM"/>
    </source>
</evidence>
<proteinExistence type="inferred from homology"/>
<organism evidence="8 9">
    <name type="scientific">Ancylomarina longa</name>
    <dbReference type="NCBI Taxonomy" id="2487017"/>
    <lineage>
        <taxon>Bacteria</taxon>
        <taxon>Pseudomonadati</taxon>
        <taxon>Bacteroidota</taxon>
        <taxon>Bacteroidia</taxon>
        <taxon>Marinilabiliales</taxon>
        <taxon>Marinifilaceae</taxon>
        <taxon>Ancylomarina</taxon>
    </lineage>
</organism>
<dbReference type="InterPro" id="IPR004107">
    <property type="entry name" value="Integrase_SAM-like_N"/>
</dbReference>
<evidence type="ECO:0000313" key="8">
    <source>
        <dbReference type="EMBL" id="RUT78989.1"/>
    </source>
</evidence>
<evidence type="ECO:0000259" key="6">
    <source>
        <dbReference type="PROSITE" id="PS51898"/>
    </source>
</evidence>
<evidence type="ECO:0000256" key="3">
    <source>
        <dbReference type="ARBA" id="ARBA00023125"/>
    </source>
</evidence>